<reference evidence="1" key="1">
    <citation type="submission" date="2022-11" db="EMBL/GenBank/DDBJ databases">
        <title>Chromosome-level genome of Pogonophryne albipinna.</title>
        <authorList>
            <person name="Jo E."/>
        </authorList>
    </citation>
    <scope>NUCLEOTIDE SEQUENCE</scope>
    <source>
        <strain evidence="1">SGF0006</strain>
        <tissue evidence="1">Muscle</tissue>
    </source>
</reference>
<organism evidence="1 2">
    <name type="scientific">Pogonophryne albipinna</name>
    <dbReference type="NCBI Taxonomy" id="1090488"/>
    <lineage>
        <taxon>Eukaryota</taxon>
        <taxon>Metazoa</taxon>
        <taxon>Chordata</taxon>
        <taxon>Craniata</taxon>
        <taxon>Vertebrata</taxon>
        <taxon>Euteleostomi</taxon>
        <taxon>Actinopterygii</taxon>
        <taxon>Neopterygii</taxon>
        <taxon>Teleostei</taxon>
        <taxon>Neoteleostei</taxon>
        <taxon>Acanthomorphata</taxon>
        <taxon>Eupercaria</taxon>
        <taxon>Perciformes</taxon>
        <taxon>Notothenioidei</taxon>
        <taxon>Pogonophryne</taxon>
    </lineage>
</organism>
<proteinExistence type="predicted"/>
<protein>
    <submittedName>
        <fullName evidence="1">Uncharacterized protein</fullName>
    </submittedName>
</protein>
<evidence type="ECO:0000313" key="2">
    <source>
        <dbReference type="Proteomes" id="UP001219934"/>
    </source>
</evidence>
<dbReference type="EMBL" id="JAPTMU010000009">
    <property type="protein sequence ID" value="KAJ4938033.1"/>
    <property type="molecule type" value="Genomic_DNA"/>
</dbReference>
<accession>A0AAD6B738</accession>
<keyword evidence="2" id="KW-1185">Reference proteome</keyword>
<gene>
    <name evidence="1" type="ORF">JOQ06_002660</name>
</gene>
<sequence length="54" mass="5997">MAAFNFIPAKFQSRPSPRPLTLAARVDTLPHLFPGLRVETALVLLFSTLVDRGF</sequence>
<name>A0AAD6B738_9TELE</name>
<evidence type="ECO:0000313" key="1">
    <source>
        <dbReference type="EMBL" id="KAJ4938033.1"/>
    </source>
</evidence>
<dbReference type="AlphaFoldDB" id="A0AAD6B738"/>
<feature type="non-terminal residue" evidence="1">
    <location>
        <position position="54"/>
    </location>
</feature>
<comment type="caution">
    <text evidence="1">The sequence shown here is derived from an EMBL/GenBank/DDBJ whole genome shotgun (WGS) entry which is preliminary data.</text>
</comment>
<dbReference type="Proteomes" id="UP001219934">
    <property type="component" value="Unassembled WGS sequence"/>
</dbReference>